<evidence type="ECO:0000256" key="13">
    <source>
        <dbReference type="ARBA" id="ARBA00023136"/>
    </source>
</evidence>
<keyword evidence="7" id="KW-0479">Metal-binding</keyword>
<keyword evidence="14" id="KW-0576">Peroxisome</keyword>
<keyword evidence="21" id="KW-1185">Reference proteome</keyword>
<evidence type="ECO:0000256" key="15">
    <source>
        <dbReference type="ARBA" id="ARBA00032511"/>
    </source>
</evidence>
<evidence type="ECO:0000256" key="16">
    <source>
        <dbReference type="ARBA" id="ARBA00034438"/>
    </source>
</evidence>
<feature type="domain" description="RING-type" evidence="19">
    <location>
        <begin position="303"/>
        <end position="404"/>
    </location>
</feature>
<dbReference type="EMBL" id="JADCUA010000001">
    <property type="protein sequence ID" value="KAH9843860.1"/>
    <property type="molecule type" value="Genomic_DNA"/>
</dbReference>
<feature type="compositionally biased region" description="Polar residues" evidence="18">
    <location>
        <begin position="446"/>
        <end position="460"/>
    </location>
</feature>
<gene>
    <name evidence="20" type="ORF">C8Q71DRAFT_730338</name>
</gene>
<evidence type="ECO:0000256" key="9">
    <source>
        <dbReference type="ARBA" id="ARBA00022786"/>
    </source>
</evidence>
<accession>A0ABQ8KZ74</accession>
<dbReference type="Pfam" id="PF04757">
    <property type="entry name" value="Pex2_Pex12"/>
    <property type="match status" value="1"/>
</dbReference>
<evidence type="ECO:0000256" key="17">
    <source>
        <dbReference type="ARBA" id="ARBA00034523"/>
    </source>
</evidence>
<evidence type="ECO:0000256" key="6">
    <source>
        <dbReference type="ARBA" id="ARBA00022692"/>
    </source>
</evidence>
<evidence type="ECO:0000256" key="4">
    <source>
        <dbReference type="ARBA" id="ARBA00022448"/>
    </source>
</evidence>
<dbReference type="GeneID" id="72002819"/>
<feature type="compositionally biased region" description="Low complexity" evidence="18">
    <location>
        <begin position="332"/>
        <end position="347"/>
    </location>
</feature>
<dbReference type="Gene3D" id="3.30.40.10">
    <property type="entry name" value="Zinc/RING finger domain, C3HC4 (zinc finger)"/>
    <property type="match status" value="1"/>
</dbReference>
<dbReference type="InterPro" id="IPR017907">
    <property type="entry name" value="Znf_RING_CS"/>
</dbReference>
<comment type="caution">
    <text evidence="20">The sequence shown here is derived from an EMBL/GenBank/DDBJ whole genome shotgun (WGS) entry which is preliminary data.</text>
</comment>
<evidence type="ECO:0000256" key="7">
    <source>
        <dbReference type="ARBA" id="ARBA00022723"/>
    </source>
</evidence>
<feature type="region of interest" description="Disordered" evidence="18">
    <location>
        <begin position="332"/>
        <end position="356"/>
    </location>
</feature>
<dbReference type="PANTHER" id="PTHR48178">
    <property type="entry name" value="PEROXISOME BIOGENESIS FACTOR 2"/>
    <property type="match status" value="1"/>
</dbReference>
<evidence type="ECO:0000256" key="18">
    <source>
        <dbReference type="SAM" id="MobiDB-lite"/>
    </source>
</evidence>
<evidence type="ECO:0000256" key="3">
    <source>
        <dbReference type="ARBA" id="ARBA00008704"/>
    </source>
</evidence>
<keyword evidence="13" id="KW-0472">Membrane</keyword>
<proteinExistence type="inferred from homology"/>
<dbReference type="InterPro" id="IPR013083">
    <property type="entry name" value="Znf_RING/FYVE/PHD"/>
</dbReference>
<feature type="region of interest" description="Disordered" evidence="18">
    <location>
        <begin position="416"/>
        <end position="460"/>
    </location>
</feature>
<keyword evidence="10" id="KW-0862">Zinc</keyword>
<dbReference type="Proteomes" id="UP000814176">
    <property type="component" value="Unassembled WGS sequence"/>
</dbReference>
<dbReference type="EC" id="2.3.2.36" evidence="17"/>
<feature type="compositionally biased region" description="Acidic residues" evidence="18">
    <location>
        <begin position="421"/>
        <end position="445"/>
    </location>
</feature>
<dbReference type="SUPFAM" id="SSF57850">
    <property type="entry name" value="RING/U-box"/>
    <property type="match status" value="1"/>
</dbReference>
<evidence type="ECO:0000256" key="5">
    <source>
        <dbReference type="ARBA" id="ARBA00022679"/>
    </source>
</evidence>
<dbReference type="PANTHER" id="PTHR48178:SF1">
    <property type="entry name" value="PEROXISOME BIOGENESIS FACTOR 2"/>
    <property type="match status" value="1"/>
</dbReference>
<evidence type="ECO:0000256" key="8">
    <source>
        <dbReference type="ARBA" id="ARBA00022771"/>
    </source>
</evidence>
<dbReference type="PROSITE" id="PS00518">
    <property type="entry name" value="ZF_RING_1"/>
    <property type="match status" value="1"/>
</dbReference>
<comment type="pathway">
    <text evidence="2">Protein modification; protein ubiquitination.</text>
</comment>
<keyword evidence="5" id="KW-0808">Transferase</keyword>
<dbReference type="RefSeq" id="XP_047784670.1">
    <property type="nucleotide sequence ID" value="XM_047922087.1"/>
</dbReference>
<evidence type="ECO:0000256" key="10">
    <source>
        <dbReference type="ARBA" id="ARBA00022833"/>
    </source>
</evidence>
<protein>
    <recommendedName>
        <fullName evidence="17">RING-type E3 ubiquitin transferase (cysteine targeting)</fullName>
        <ecNumber evidence="17">2.3.2.36</ecNumber>
    </recommendedName>
    <alternativeName>
        <fullName evidence="15">Peroxin-2</fullName>
    </alternativeName>
</protein>
<keyword evidence="6" id="KW-0812">Transmembrane</keyword>
<comment type="catalytic activity">
    <reaction evidence="16">
        <text>[E2 ubiquitin-conjugating enzyme]-S-ubiquitinyl-L-cysteine + [acceptor protein]-L-cysteine = [E2 ubiquitin-conjugating enzyme]-L-cysteine + [acceptor protein]-S-ubiquitinyl-L-cysteine.</text>
        <dbReference type="EC" id="2.3.2.36"/>
    </reaction>
</comment>
<dbReference type="InterPro" id="IPR025654">
    <property type="entry name" value="PEX2/10"/>
</dbReference>
<keyword evidence="4" id="KW-0813">Transport</keyword>
<evidence type="ECO:0000313" key="21">
    <source>
        <dbReference type="Proteomes" id="UP000814176"/>
    </source>
</evidence>
<evidence type="ECO:0000313" key="20">
    <source>
        <dbReference type="EMBL" id="KAH9843860.1"/>
    </source>
</evidence>
<evidence type="ECO:0000256" key="11">
    <source>
        <dbReference type="ARBA" id="ARBA00022927"/>
    </source>
</evidence>
<evidence type="ECO:0000256" key="14">
    <source>
        <dbReference type="ARBA" id="ARBA00023140"/>
    </source>
</evidence>
<keyword evidence="12" id="KW-1133">Transmembrane helix</keyword>
<comment type="subcellular location">
    <subcellularLocation>
        <location evidence="1">Peroxisome membrane</location>
        <topology evidence="1">Multi-pass membrane protein</topology>
    </subcellularLocation>
</comment>
<evidence type="ECO:0000256" key="1">
    <source>
        <dbReference type="ARBA" id="ARBA00004585"/>
    </source>
</evidence>
<evidence type="ECO:0000259" key="19">
    <source>
        <dbReference type="SMART" id="SM00184"/>
    </source>
</evidence>
<dbReference type="InterPro" id="IPR001841">
    <property type="entry name" value="Znf_RING"/>
</dbReference>
<name>A0ABQ8KZ74_9APHY</name>
<keyword evidence="9" id="KW-0833">Ubl conjugation pathway</keyword>
<keyword evidence="11" id="KW-0653">Protein transport</keyword>
<sequence length="460" mass="50442">MASSISPAIPPHWQQAWDSAQPQLARIRESLAASAEPSPRTIRVGQLDAELLDQELVQLLKDPLVKALSLVNSSWRARFEPELVLLIQAILYKLSFWNLGTSYGARLQGLKYAYSGPSSTRKTSSGLPYHVLLAHGGLTVLLPYIHTRIRSHALSQAWPDAPSSDRRRKAWELLTRLESIHGLLGFLNFVAFLWNGRYRTTIDRLLRLSLEPARRLARREVSYEFMNRQMVWHAFTEFLLFLLPLVNTRALRRRLANLLSSLPSPAAILPSPIRSLAGLSASAGKAEDHSRQGKYWALPLDQCAICAENASTNLSDPASALESRASIPTYSTAASSSADAGSASSPAEVSGSEDAPPAHPIHNPYVTSCGHVFCYYCISERMMRAADEHTGVGPGGRQWECLRCAEGVAGAERLKAQAEGPEYESGVEDSDSSPEFGSEDIDYSEMSESVGTYSESGLSE</sequence>
<evidence type="ECO:0000256" key="12">
    <source>
        <dbReference type="ARBA" id="ARBA00022989"/>
    </source>
</evidence>
<dbReference type="InterPro" id="IPR006845">
    <property type="entry name" value="Pex_N"/>
</dbReference>
<dbReference type="SMART" id="SM00184">
    <property type="entry name" value="RING"/>
    <property type="match status" value="1"/>
</dbReference>
<evidence type="ECO:0000256" key="2">
    <source>
        <dbReference type="ARBA" id="ARBA00004906"/>
    </source>
</evidence>
<keyword evidence="8" id="KW-0863">Zinc-finger</keyword>
<organism evidence="20 21">
    <name type="scientific">Rhodofomes roseus</name>
    <dbReference type="NCBI Taxonomy" id="34475"/>
    <lineage>
        <taxon>Eukaryota</taxon>
        <taxon>Fungi</taxon>
        <taxon>Dikarya</taxon>
        <taxon>Basidiomycota</taxon>
        <taxon>Agaricomycotina</taxon>
        <taxon>Agaricomycetes</taxon>
        <taxon>Polyporales</taxon>
        <taxon>Rhodofomes</taxon>
    </lineage>
</organism>
<reference evidence="20 21" key="1">
    <citation type="journal article" date="2021" name="Environ. Microbiol.">
        <title>Gene family expansions and transcriptome signatures uncover fungal adaptations to wood decay.</title>
        <authorList>
            <person name="Hage H."/>
            <person name="Miyauchi S."/>
            <person name="Viragh M."/>
            <person name="Drula E."/>
            <person name="Min B."/>
            <person name="Chaduli D."/>
            <person name="Navarro D."/>
            <person name="Favel A."/>
            <person name="Norest M."/>
            <person name="Lesage-Meessen L."/>
            <person name="Balint B."/>
            <person name="Merenyi Z."/>
            <person name="de Eugenio L."/>
            <person name="Morin E."/>
            <person name="Martinez A.T."/>
            <person name="Baldrian P."/>
            <person name="Stursova M."/>
            <person name="Martinez M.J."/>
            <person name="Novotny C."/>
            <person name="Magnuson J.K."/>
            <person name="Spatafora J.W."/>
            <person name="Maurice S."/>
            <person name="Pangilinan J."/>
            <person name="Andreopoulos W."/>
            <person name="LaButti K."/>
            <person name="Hundley H."/>
            <person name="Na H."/>
            <person name="Kuo A."/>
            <person name="Barry K."/>
            <person name="Lipzen A."/>
            <person name="Henrissat B."/>
            <person name="Riley R."/>
            <person name="Ahrendt S."/>
            <person name="Nagy L.G."/>
            <person name="Grigoriev I.V."/>
            <person name="Martin F."/>
            <person name="Rosso M.N."/>
        </authorList>
    </citation>
    <scope>NUCLEOTIDE SEQUENCE [LARGE SCALE GENOMIC DNA]</scope>
    <source>
        <strain evidence="20 21">CIRM-BRFM 1785</strain>
    </source>
</reference>
<comment type="similarity">
    <text evidence="3">Belongs to the pex2/pex10/pex12 family.</text>
</comment>